<dbReference type="EMBL" id="CAUOFW020010028">
    <property type="protein sequence ID" value="CAK9187541.1"/>
    <property type="molecule type" value="Genomic_DNA"/>
</dbReference>
<feature type="non-terminal residue" evidence="1">
    <location>
        <position position="1"/>
    </location>
</feature>
<dbReference type="AlphaFoldDB" id="A0ABC8V2G2"/>
<sequence length="186" mass="22067">QQIDHYLVLRTMNTLKRFTFLNKAVRSVEVYSKRQFAIDHNKNYEIASKSSEVTQTDQEKTRWRSRTEIKRTQEYAKATFIKYLRCDWECMGGMAKLAGQKKKTEVAIFEFIEMKDEKNMSDDQKKIATVYQQTLRESSVETWDFSSDAGMYINFLHQHSHARPKVYYSNSEYAELVELTFHESPD</sequence>
<evidence type="ECO:0000313" key="2">
    <source>
        <dbReference type="Proteomes" id="UP001642360"/>
    </source>
</evidence>
<dbReference type="Proteomes" id="UP001642360">
    <property type="component" value="Unassembled WGS sequence"/>
</dbReference>
<organism evidence="1 2">
    <name type="scientific">Ilex paraguariensis</name>
    <name type="common">yerba mate</name>
    <dbReference type="NCBI Taxonomy" id="185542"/>
    <lineage>
        <taxon>Eukaryota</taxon>
        <taxon>Viridiplantae</taxon>
        <taxon>Streptophyta</taxon>
        <taxon>Embryophyta</taxon>
        <taxon>Tracheophyta</taxon>
        <taxon>Spermatophyta</taxon>
        <taxon>Magnoliopsida</taxon>
        <taxon>eudicotyledons</taxon>
        <taxon>Gunneridae</taxon>
        <taxon>Pentapetalae</taxon>
        <taxon>asterids</taxon>
        <taxon>campanulids</taxon>
        <taxon>Aquifoliales</taxon>
        <taxon>Aquifoliaceae</taxon>
        <taxon>Ilex</taxon>
    </lineage>
</organism>
<accession>A0ABC8V2G2</accession>
<comment type="caution">
    <text evidence="1">The sequence shown here is derived from an EMBL/GenBank/DDBJ whole genome shotgun (WGS) entry which is preliminary data.</text>
</comment>
<reference evidence="1 2" key="1">
    <citation type="submission" date="2024-02" db="EMBL/GenBank/DDBJ databases">
        <authorList>
            <person name="Vignale AGUSTIN F."/>
            <person name="Sosa J E."/>
            <person name="Modenutti C."/>
        </authorList>
    </citation>
    <scope>NUCLEOTIDE SEQUENCE [LARGE SCALE GENOMIC DNA]</scope>
</reference>
<proteinExistence type="predicted"/>
<name>A0ABC8V2G2_9AQUA</name>
<keyword evidence="2" id="KW-1185">Reference proteome</keyword>
<evidence type="ECO:0000313" key="1">
    <source>
        <dbReference type="EMBL" id="CAK9187541.1"/>
    </source>
</evidence>
<gene>
    <name evidence="1" type="ORF">ILEXP_LOCUS58110</name>
</gene>
<protein>
    <submittedName>
        <fullName evidence="1">Uncharacterized protein</fullName>
    </submittedName>
</protein>